<proteinExistence type="predicted"/>
<dbReference type="EMBL" id="GEDC01007209">
    <property type="protein sequence ID" value="JAS30089.1"/>
    <property type="molecule type" value="Transcribed_RNA"/>
</dbReference>
<name>A0A1B6DWT1_9HEMI</name>
<dbReference type="AlphaFoldDB" id="A0A1B6DWT1"/>
<feature type="non-terminal residue" evidence="2">
    <location>
        <position position="101"/>
    </location>
</feature>
<organism evidence="2">
    <name type="scientific">Clastoptera arizonana</name>
    <name type="common">Arizona spittle bug</name>
    <dbReference type="NCBI Taxonomy" id="38151"/>
    <lineage>
        <taxon>Eukaryota</taxon>
        <taxon>Metazoa</taxon>
        <taxon>Ecdysozoa</taxon>
        <taxon>Arthropoda</taxon>
        <taxon>Hexapoda</taxon>
        <taxon>Insecta</taxon>
        <taxon>Pterygota</taxon>
        <taxon>Neoptera</taxon>
        <taxon>Paraneoptera</taxon>
        <taxon>Hemiptera</taxon>
        <taxon>Auchenorrhyncha</taxon>
        <taxon>Cercopoidea</taxon>
        <taxon>Clastopteridae</taxon>
        <taxon>Clastoptera</taxon>
    </lineage>
</organism>
<evidence type="ECO:0000256" key="1">
    <source>
        <dbReference type="SAM" id="MobiDB-lite"/>
    </source>
</evidence>
<sequence>HSSLNCHLPARCLKCAGDHDRTLCQKPRDTEAKCANCGGPHPANYRGCPTYVERSKRNHIHHAPRQTINPTSTPSSAPPKPQVLSPPKVTQPQVLSPPKVT</sequence>
<protein>
    <recommendedName>
        <fullName evidence="3">Nucleic-acid-binding protein from transposon X-element</fullName>
    </recommendedName>
</protein>
<accession>A0A1B6DWT1</accession>
<evidence type="ECO:0000313" key="2">
    <source>
        <dbReference type="EMBL" id="JAS30089.1"/>
    </source>
</evidence>
<feature type="non-terminal residue" evidence="2">
    <location>
        <position position="1"/>
    </location>
</feature>
<reference evidence="2" key="1">
    <citation type="submission" date="2015-12" db="EMBL/GenBank/DDBJ databases">
        <title>De novo transcriptome assembly of four potential Pierce s Disease insect vectors from Arizona vineyards.</title>
        <authorList>
            <person name="Tassone E.E."/>
        </authorList>
    </citation>
    <scope>NUCLEOTIDE SEQUENCE</scope>
</reference>
<gene>
    <name evidence="2" type="ORF">g.44831</name>
</gene>
<evidence type="ECO:0008006" key="3">
    <source>
        <dbReference type="Google" id="ProtNLM"/>
    </source>
</evidence>
<feature type="region of interest" description="Disordered" evidence="1">
    <location>
        <begin position="56"/>
        <end position="101"/>
    </location>
</feature>